<dbReference type="Pfam" id="PF02537">
    <property type="entry name" value="CRCB"/>
    <property type="match status" value="1"/>
</dbReference>
<evidence type="ECO:0000256" key="10">
    <source>
        <dbReference type="RuleBase" id="RU004340"/>
    </source>
</evidence>
<organism evidence="11 12">
    <name type="scientific">Citricoccus muralis</name>
    <dbReference type="NCBI Taxonomy" id="169134"/>
    <lineage>
        <taxon>Bacteria</taxon>
        <taxon>Bacillati</taxon>
        <taxon>Actinomycetota</taxon>
        <taxon>Actinomycetes</taxon>
        <taxon>Micrococcales</taxon>
        <taxon>Micrococcaceae</taxon>
        <taxon>Citricoccus</taxon>
    </lineage>
</organism>
<evidence type="ECO:0000256" key="8">
    <source>
        <dbReference type="ARBA" id="ARBA00035585"/>
    </source>
</evidence>
<keyword evidence="6" id="KW-0813">Transport</keyword>
<evidence type="ECO:0000313" key="11">
    <source>
        <dbReference type="EMBL" id="WFP17651.1"/>
    </source>
</evidence>
<evidence type="ECO:0000256" key="7">
    <source>
        <dbReference type="ARBA" id="ARBA00035120"/>
    </source>
</evidence>
<dbReference type="Proteomes" id="UP001219037">
    <property type="component" value="Chromosome"/>
</dbReference>
<sequence length="154" mass="15402">MARVSPRTLFAVALGGVLGGGLRLAAMEMFPLGQEPLNTWLALSGEFLTLTVINLVGSFALGWVSGIASHAAWPEWARVGLSTGVLGSFTTLSALTTAWLAALAVLSTSSAATGASLATAGALGLAVLFGSTMLGALLAAAGIRSADGRTGKEK</sequence>
<keyword evidence="5 10" id="KW-0472">Membrane</keyword>
<feature type="transmembrane region" description="Helical" evidence="10">
    <location>
        <begin position="118"/>
        <end position="143"/>
    </location>
</feature>
<comment type="similarity">
    <text evidence="7 10">Belongs to the fluoride channel Fluc/FEX (TC 1.A.43) family.</text>
</comment>
<evidence type="ECO:0000256" key="1">
    <source>
        <dbReference type="ARBA" id="ARBA00004651"/>
    </source>
</evidence>
<keyword evidence="12" id="KW-1185">Reference proteome</keyword>
<keyword evidence="2 10" id="KW-1003">Cell membrane</keyword>
<dbReference type="InterPro" id="IPR003691">
    <property type="entry name" value="FluC"/>
</dbReference>
<keyword evidence="6" id="KW-0407">Ion channel</keyword>
<evidence type="ECO:0000256" key="5">
    <source>
        <dbReference type="ARBA" id="ARBA00023136"/>
    </source>
</evidence>
<evidence type="ECO:0000256" key="2">
    <source>
        <dbReference type="ARBA" id="ARBA00022475"/>
    </source>
</evidence>
<dbReference type="RefSeq" id="WP_278159322.1">
    <property type="nucleotide sequence ID" value="NZ_CP121252.1"/>
</dbReference>
<evidence type="ECO:0000256" key="3">
    <source>
        <dbReference type="ARBA" id="ARBA00022692"/>
    </source>
</evidence>
<gene>
    <name evidence="11" type="ORF">P8192_05985</name>
</gene>
<evidence type="ECO:0000256" key="9">
    <source>
        <dbReference type="ARBA" id="ARBA00049940"/>
    </source>
</evidence>
<feature type="transmembrane region" description="Helical" evidence="10">
    <location>
        <begin position="85"/>
        <end position="106"/>
    </location>
</feature>
<comment type="function">
    <text evidence="9">Fluoride-specific ion channel. Important for reducing fluoride concentration in the cell, thus reducing its toxicity.</text>
</comment>
<evidence type="ECO:0000313" key="12">
    <source>
        <dbReference type="Proteomes" id="UP001219037"/>
    </source>
</evidence>
<comment type="subcellular location">
    <subcellularLocation>
        <location evidence="1">Cell membrane</location>
        <topology evidence="1">Multi-pass membrane protein</topology>
    </subcellularLocation>
</comment>
<keyword evidence="6" id="KW-0406">Ion transport</keyword>
<feature type="transmembrane region" description="Helical" evidence="10">
    <location>
        <begin position="47"/>
        <end position="73"/>
    </location>
</feature>
<evidence type="ECO:0000256" key="4">
    <source>
        <dbReference type="ARBA" id="ARBA00022989"/>
    </source>
</evidence>
<keyword evidence="3 10" id="KW-0812">Transmembrane</keyword>
<proteinExistence type="inferred from homology"/>
<protein>
    <recommendedName>
        <fullName evidence="10">Fluoride-specific ion channel</fullName>
    </recommendedName>
</protein>
<accession>A0ABY8H9Q9</accession>
<keyword evidence="4 10" id="KW-1133">Transmembrane helix</keyword>
<dbReference type="EMBL" id="CP121252">
    <property type="protein sequence ID" value="WFP17651.1"/>
    <property type="molecule type" value="Genomic_DNA"/>
</dbReference>
<name>A0ABY8H9Q9_9MICC</name>
<comment type="catalytic activity">
    <reaction evidence="8">
        <text>fluoride(in) = fluoride(out)</text>
        <dbReference type="Rhea" id="RHEA:76159"/>
        <dbReference type="ChEBI" id="CHEBI:17051"/>
    </reaction>
    <physiologicalReaction direction="left-to-right" evidence="8">
        <dbReference type="Rhea" id="RHEA:76160"/>
    </physiologicalReaction>
</comment>
<reference evidence="11 12" key="1">
    <citation type="submission" date="2023-04" db="EMBL/GenBank/DDBJ databases">
        <title>Funneling lignin-derived compounds into biodiesel using alkali-halophilic Citricoccus sp. P2.</title>
        <authorList>
            <person name="Luo C.-B."/>
        </authorList>
    </citation>
    <scope>NUCLEOTIDE SEQUENCE [LARGE SCALE GENOMIC DNA]</scope>
    <source>
        <strain evidence="11 12">P2</strain>
    </source>
</reference>
<evidence type="ECO:0000256" key="6">
    <source>
        <dbReference type="ARBA" id="ARBA00023303"/>
    </source>
</evidence>